<dbReference type="AlphaFoldDB" id="C7HUS2"/>
<name>C7HUS2_9FIRM</name>
<gene>
    <name evidence="2" type="ORF">HMPREF0078_1023</name>
</gene>
<protein>
    <submittedName>
        <fullName evidence="2">Septum formation initiator</fullName>
    </submittedName>
</protein>
<sequence length="137" mass="16531">MRGFDMSSALKKRKINKNLNKKLKLSLHDQTSYDIKFRYNKLQKKDRKFKRNILALLFLSFIFMGFISLHNYIKLNNRIKEYNKLQSQYTSYQLTRDRLNSDLEDSVSLKEIQRYAMENLGMIYENEGNVVYLNIDR</sequence>
<keyword evidence="3" id="KW-1185">Reference proteome</keyword>
<keyword evidence="1" id="KW-0812">Transmembrane</keyword>
<reference evidence="2 3" key="1">
    <citation type="submission" date="2009-08" db="EMBL/GenBank/DDBJ databases">
        <authorList>
            <person name="Muzny D."/>
            <person name="Qin X."/>
            <person name="Deng J."/>
            <person name="Jiang H."/>
            <person name="Liu Y."/>
            <person name="Qu J."/>
            <person name="Song X.-Z."/>
            <person name="Zhang L."/>
            <person name="Thornton R."/>
            <person name="Coyle M."/>
            <person name="Francisco L."/>
            <person name="Jackson L."/>
            <person name="Javaid M."/>
            <person name="Korchina V."/>
            <person name="Kovar C."/>
            <person name="Mata R."/>
            <person name="Mathew T."/>
            <person name="Ngo R."/>
            <person name="Nguyen L."/>
            <person name="Nguyen N."/>
            <person name="Okwuonu G."/>
            <person name="Ongeri F."/>
            <person name="Pham C."/>
            <person name="Simmons D."/>
            <person name="Wilczek-Boney K."/>
            <person name="Hale W."/>
            <person name="Jakkamsetti A."/>
            <person name="Pham P."/>
            <person name="Ruth R."/>
            <person name="San Lucas F."/>
            <person name="Warren J."/>
            <person name="Zhang J."/>
            <person name="Zhao Z."/>
            <person name="Zhou C."/>
            <person name="Zhu D."/>
            <person name="Lee S."/>
            <person name="Bess C."/>
            <person name="Blankenburg K."/>
            <person name="Forbes L."/>
            <person name="Fu Q."/>
            <person name="Gubbala S."/>
            <person name="Hirani K."/>
            <person name="Jayaseelan J.C."/>
            <person name="Lara F."/>
            <person name="Munidasa M."/>
            <person name="Palculict T."/>
            <person name="Patil S."/>
            <person name="Pu L.-L."/>
            <person name="Saada N."/>
            <person name="Tang L."/>
            <person name="Weissenberger G."/>
            <person name="Zhu Y."/>
            <person name="Hemphill L."/>
            <person name="Shang Y."/>
            <person name="Youmans B."/>
            <person name="Ayvaz T."/>
            <person name="Ross M."/>
            <person name="Santibanez J."/>
            <person name="Aqrawi P."/>
            <person name="Gross S."/>
            <person name="Joshi V."/>
            <person name="Fowler G."/>
            <person name="Nazareth L."/>
            <person name="Reid J."/>
            <person name="Worley K."/>
            <person name="Petrosino J."/>
            <person name="Highlander S."/>
            <person name="Gibbs R."/>
            <person name="Gibbs R."/>
        </authorList>
    </citation>
    <scope>NUCLEOTIDE SEQUENCE [LARGE SCALE GENOMIC DNA]</scope>
    <source>
        <strain evidence="2 3">ATCC 51170</strain>
    </source>
</reference>
<proteinExistence type="predicted"/>
<accession>C7HUS2</accession>
<evidence type="ECO:0000256" key="1">
    <source>
        <dbReference type="SAM" id="Phobius"/>
    </source>
</evidence>
<evidence type="ECO:0000313" key="3">
    <source>
        <dbReference type="Proteomes" id="UP000003821"/>
    </source>
</evidence>
<keyword evidence="1" id="KW-0472">Membrane</keyword>
<keyword evidence="1" id="KW-1133">Transmembrane helix</keyword>
<dbReference type="HOGENOM" id="CLU_1923194_0_0_9"/>
<comment type="caution">
    <text evidence="2">The sequence shown here is derived from an EMBL/GenBank/DDBJ whole genome shotgun (WGS) entry which is preliminary data.</text>
</comment>
<dbReference type="EMBL" id="ACXU01000014">
    <property type="protein sequence ID" value="EEU12578.1"/>
    <property type="molecule type" value="Genomic_DNA"/>
</dbReference>
<organism evidence="2 3">
    <name type="scientific">Anaerococcus vaginalis ATCC 51170</name>
    <dbReference type="NCBI Taxonomy" id="655811"/>
    <lineage>
        <taxon>Bacteria</taxon>
        <taxon>Bacillati</taxon>
        <taxon>Bacillota</taxon>
        <taxon>Tissierellia</taxon>
        <taxon>Tissierellales</taxon>
        <taxon>Peptoniphilaceae</taxon>
        <taxon>Anaerococcus</taxon>
    </lineage>
</organism>
<evidence type="ECO:0000313" key="2">
    <source>
        <dbReference type="EMBL" id="EEU12578.1"/>
    </source>
</evidence>
<dbReference type="Proteomes" id="UP000003821">
    <property type="component" value="Unassembled WGS sequence"/>
</dbReference>
<feature type="transmembrane region" description="Helical" evidence="1">
    <location>
        <begin position="53"/>
        <end position="73"/>
    </location>
</feature>
<dbReference type="eggNOG" id="ENOG5030GFZ">
    <property type="taxonomic scope" value="Bacteria"/>
</dbReference>